<evidence type="ECO:0008006" key="3">
    <source>
        <dbReference type="Google" id="ProtNLM"/>
    </source>
</evidence>
<sequence>MQHVSAHVYRLLLDQLGPQQWWPAQSPFDVMVGAMLMQNTAWRNVELANSNLRELLPASGVRC</sequence>
<dbReference type="InterPro" id="IPR011257">
    <property type="entry name" value="DNA_glycosylase"/>
</dbReference>
<dbReference type="Gene3D" id="1.10.340.30">
    <property type="entry name" value="Hypothetical protein, domain 2"/>
    <property type="match status" value="1"/>
</dbReference>
<dbReference type="AlphaFoldDB" id="A0A517U5H9"/>
<keyword evidence="2" id="KW-1185">Reference proteome</keyword>
<organism evidence="1 2">
    <name type="scientific">Lacipirellula limnantheis</name>
    <dbReference type="NCBI Taxonomy" id="2528024"/>
    <lineage>
        <taxon>Bacteria</taxon>
        <taxon>Pseudomonadati</taxon>
        <taxon>Planctomycetota</taxon>
        <taxon>Planctomycetia</taxon>
        <taxon>Pirellulales</taxon>
        <taxon>Lacipirellulaceae</taxon>
        <taxon>Lacipirellula</taxon>
    </lineage>
</organism>
<protein>
    <recommendedName>
        <fullName evidence="3">Endonuclease III</fullName>
    </recommendedName>
</protein>
<accession>A0A517U5H9</accession>
<reference evidence="1 2" key="1">
    <citation type="submission" date="2019-02" db="EMBL/GenBank/DDBJ databases">
        <title>Deep-cultivation of Planctomycetes and their phenomic and genomic characterization uncovers novel biology.</title>
        <authorList>
            <person name="Wiegand S."/>
            <person name="Jogler M."/>
            <person name="Boedeker C."/>
            <person name="Pinto D."/>
            <person name="Vollmers J."/>
            <person name="Rivas-Marin E."/>
            <person name="Kohn T."/>
            <person name="Peeters S.H."/>
            <person name="Heuer A."/>
            <person name="Rast P."/>
            <person name="Oberbeckmann S."/>
            <person name="Bunk B."/>
            <person name="Jeske O."/>
            <person name="Meyerdierks A."/>
            <person name="Storesund J.E."/>
            <person name="Kallscheuer N."/>
            <person name="Luecker S."/>
            <person name="Lage O.M."/>
            <person name="Pohl T."/>
            <person name="Merkel B.J."/>
            <person name="Hornburger P."/>
            <person name="Mueller R.-W."/>
            <person name="Bruemmer F."/>
            <person name="Labrenz M."/>
            <person name="Spormann A.M."/>
            <person name="Op den Camp H."/>
            <person name="Overmann J."/>
            <person name="Amann R."/>
            <person name="Jetten M.S.M."/>
            <person name="Mascher T."/>
            <person name="Medema M.H."/>
            <person name="Devos D.P."/>
            <person name="Kaster A.-K."/>
            <person name="Ovreas L."/>
            <person name="Rohde M."/>
            <person name="Galperin M.Y."/>
            <person name="Jogler C."/>
        </authorList>
    </citation>
    <scope>NUCLEOTIDE SEQUENCE [LARGE SCALE GENOMIC DNA]</scope>
    <source>
        <strain evidence="1 2">I41</strain>
    </source>
</reference>
<dbReference type="GO" id="GO:0003824">
    <property type="term" value="F:catalytic activity"/>
    <property type="evidence" value="ECO:0007669"/>
    <property type="project" value="InterPro"/>
</dbReference>
<name>A0A517U5H9_9BACT</name>
<gene>
    <name evidence="1" type="ORF">I41_51250</name>
</gene>
<evidence type="ECO:0000313" key="2">
    <source>
        <dbReference type="Proteomes" id="UP000317909"/>
    </source>
</evidence>
<dbReference type="GO" id="GO:0006281">
    <property type="term" value="P:DNA repair"/>
    <property type="evidence" value="ECO:0007669"/>
    <property type="project" value="InterPro"/>
</dbReference>
<proteinExistence type="predicted"/>
<dbReference type="SUPFAM" id="SSF48150">
    <property type="entry name" value="DNA-glycosylase"/>
    <property type="match status" value="1"/>
</dbReference>
<dbReference type="Proteomes" id="UP000317909">
    <property type="component" value="Chromosome"/>
</dbReference>
<dbReference type="EMBL" id="CP036339">
    <property type="protein sequence ID" value="QDT75881.1"/>
    <property type="molecule type" value="Genomic_DNA"/>
</dbReference>
<dbReference type="RefSeq" id="WP_210421064.1">
    <property type="nucleotide sequence ID" value="NZ_CP036339.1"/>
</dbReference>
<evidence type="ECO:0000313" key="1">
    <source>
        <dbReference type="EMBL" id="QDT75881.1"/>
    </source>
</evidence>
<dbReference type="KEGG" id="llh:I41_51250"/>